<keyword evidence="3" id="KW-1185">Reference proteome</keyword>
<dbReference type="Proteomes" id="UP000625711">
    <property type="component" value="Unassembled WGS sequence"/>
</dbReference>
<reference evidence="2" key="1">
    <citation type="submission" date="2020-08" db="EMBL/GenBank/DDBJ databases">
        <title>Genome sequencing and assembly of the red palm weevil Rhynchophorus ferrugineus.</title>
        <authorList>
            <person name="Dias G.B."/>
            <person name="Bergman C.M."/>
            <person name="Manee M."/>
        </authorList>
    </citation>
    <scope>NUCLEOTIDE SEQUENCE</scope>
    <source>
        <strain evidence="2">AA-2017</strain>
        <tissue evidence="2">Whole larva</tissue>
    </source>
</reference>
<gene>
    <name evidence="2" type="ORF">GWI33_012689</name>
</gene>
<evidence type="ECO:0000256" key="1">
    <source>
        <dbReference type="SAM" id="MobiDB-lite"/>
    </source>
</evidence>
<proteinExistence type="predicted"/>
<dbReference type="EMBL" id="JAACXV010012423">
    <property type="protein sequence ID" value="KAF7274644.1"/>
    <property type="molecule type" value="Genomic_DNA"/>
</dbReference>
<evidence type="ECO:0000313" key="2">
    <source>
        <dbReference type="EMBL" id="KAF7274644.1"/>
    </source>
</evidence>
<protein>
    <submittedName>
        <fullName evidence="2">Uncharacterized protein</fullName>
    </submittedName>
</protein>
<feature type="compositionally biased region" description="Polar residues" evidence="1">
    <location>
        <begin position="1"/>
        <end position="15"/>
    </location>
</feature>
<name>A0A834I613_RHYFE</name>
<sequence length="69" mass="8029">MSDDFSNSSRKTSNFPVPLSGKKGGGDDRPPTPFKTHRYRLKIVFFIHHHHQSCCRRESVKEQLNTEEE</sequence>
<dbReference type="AlphaFoldDB" id="A0A834I613"/>
<evidence type="ECO:0000313" key="3">
    <source>
        <dbReference type="Proteomes" id="UP000625711"/>
    </source>
</evidence>
<organism evidence="2 3">
    <name type="scientific">Rhynchophorus ferrugineus</name>
    <name type="common">Red palm weevil</name>
    <name type="synonym">Curculio ferrugineus</name>
    <dbReference type="NCBI Taxonomy" id="354439"/>
    <lineage>
        <taxon>Eukaryota</taxon>
        <taxon>Metazoa</taxon>
        <taxon>Ecdysozoa</taxon>
        <taxon>Arthropoda</taxon>
        <taxon>Hexapoda</taxon>
        <taxon>Insecta</taxon>
        <taxon>Pterygota</taxon>
        <taxon>Neoptera</taxon>
        <taxon>Endopterygota</taxon>
        <taxon>Coleoptera</taxon>
        <taxon>Polyphaga</taxon>
        <taxon>Cucujiformia</taxon>
        <taxon>Curculionidae</taxon>
        <taxon>Dryophthorinae</taxon>
        <taxon>Rhynchophorus</taxon>
    </lineage>
</organism>
<accession>A0A834I613</accession>
<comment type="caution">
    <text evidence="2">The sequence shown here is derived from an EMBL/GenBank/DDBJ whole genome shotgun (WGS) entry which is preliminary data.</text>
</comment>
<feature type="region of interest" description="Disordered" evidence="1">
    <location>
        <begin position="1"/>
        <end position="34"/>
    </location>
</feature>